<feature type="active site" evidence="5">
    <location>
        <position position="285"/>
    </location>
</feature>
<dbReference type="RefSeq" id="XP_007773254.1">
    <property type="nucleotide sequence ID" value="XM_007775064.1"/>
</dbReference>
<dbReference type="PROSITE" id="PS00141">
    <property type="entry name" value="ASP_PROTEASE"/>
    <property type="match status" value="2"/>
</dbReference>
<dbReference type="InterPro" id="IPR021109">
    <property type="entry name" value="Peptidase_aspartic_dom_sf"/>
</dbReference>
<evidence type="ECO:0000313" key="10">
    <source>
        <dbReference type="EMBL" id="EIW76944.1"/>
    </source>
</evidence>
<dbReference type="FunFam" id="2.40.70.10:FF:000115">
    <property type="entry name" value="Lysosomal aspartic protease"/>
    <property type="match status" value="1"/>
</dbReference>
<evidence type="ECO:0000256" key="3">
    <source>
        <dbReference type="ARBA" id="ARBA00022750"/>
    </source>
</evidence>
<evidence type="ECO:0000259" key="9">
    <source>
        <dbReference type="PROSITE" id="PS51767"/>
    </source>
</evidence>
<feature type="chain" id="PRO_5024427481" evidence="8">
    <location>
        <begin position="23"/>
        <end position="458"/>
    </location>
</feature>
<feature type="active site" evidence="5">
    <location>
        <position position="90"/>
    </location>
</feature>
<dbReference type="Pfam" id="PF00026">
    <property type="entry name" value="Asp"/>
    <property type="match status" value="1"/>
</dbReference>
<protein>
    <submittedName>
        <fullName evidence="10">Acid protease</fullName>
    </submittedName>
</protein>
<dbReference type="InterPro" id="IPR034164">
    <property type="entry name" value="Pepsin-like_dom"/>
</dbReference>
<evidence type="ECO:0000313" key="11">
    <source>
        <dbReference type="Proteomes" id="UP000053558"/>
    </source>
</evidence>
<keyword evidence="11" id="KW-1185">Reference proteome</keyword>
<dbReference type="Proteomes" id="UP000053558">
    <property type="component" value="Unassembled WGS sequence"/>
</dbReference>
<keyword evidence="3 6" id="KW-0064">Aspartyl protease</keyword>
<reference evidence="11" key="1">
    <citation type="journal article" date="2012" name="Science">
        <title>The Paleozoic origin of enzymatic lignin decomposition reconstructed from 31 fungal genomes.</title>
        <authorList>
            <person name="Floudas D."/>
            <person name="Binder M."/>
            <person name="Riley R."/>
            <person name="Barry K."/>
            <person name="Blanchette R.A."/>
            <person name="Henrissat B."/>
            <person name="Martinez A.T."/>
            <person name="Otillar R."/>
            <person name="Spatafora J.W."/>
            <person name="Yadav J.S."/>
            <person name="Aerts A."/>
            <person name="Benoit I."/>
            <person name="Boyd A."/>
            <person name="Carlson A."/>
            <person name="Copeland A."/>
            <person name="Coutinho P.M."/>
            <person name="de Vries R.P."/>
            <person name="Ferreira P."/>
            <person name="Findley K."/>
            <person name="Foster B."/>
            <person name="Gaskell J."/>
            <person name="Glotzer D."/>
            <person name="Gorecki P."/>
            <person name="Heitman J."/>
            <person name="Hesse C."/>
            <person name="Hori C."/>
            <person name="Igarashi K."/>
            <person name="Jurgens J.A."/>
            <person name="Kallen N."/>
            <person name="Kersten P."/>
            <person name="Kohler A."/>
            <person name="Kuees U."/>
            <person name="Kumar T.K.A."/>
            <person name="Kuo A."/>
            <person name="LaButti K."/>
            <person name="Larrondo L.F."/>
            <person name="Lindquist E."/>
            <person name="Ling A."/>
            <person name="Lombard V."/>
            <person name="Lucas S."/>
            <person name="Lundell T."/>
            <person name="Martin R."/>
            <person name="McLaughlin D.J."/>
            <person name="Morgenstern I."/>
            <person name="Morin E."/>
            <person name="Murat C."/>
            <person name="Nagy L.G."/>
            <person name="Nolan M."/>
            <person name="Ohm R.A."/>
            <person name="Patyshakuliyeva A."/>
            <person name="Rokas A."/>
            <person name="Ruiz-Duenas F.J."/>
            <person name="Sabat G."/>
            <person name="Salamov A."/>
            <person name="Samejima M."/>
            <person name="Schmutz J."/>
            <person name="Slot J.C."/>
            <person name="St John F."/>
            <person name="Stenlid J."/>
            <person name="Sun H."/>
            <person name="Sun S."/>
            <person name="Syed K."/>
            <person name="Tsang A."/>
            <person name="Wiebenga A."/>
            <person name="Young D."/>
            <person name="Pisabarro A."/>
            <person name="Eastwood D.C."/>
            <person name="Martin F."/>
            <person name="Cullen D."/>
            <person name="Grigoriev I.V."/>
            <person name="Hibbett D.S."/>
        </authorList>
    </citation>
    <scope>NUCLEOTIDE SEQUENCE [LARGE SCALE GENOMIC DNA]</scope>
    <source>
        <strain evidence="11">RWD-64-598 SS2</strain>
    </source>
</reference>
<evidence type="ECO:0000256" key="6">
    <source>
        <dbReference type="RuleBase" id="RU000454"/>
    </source>
</evidence>
<name>A0A5M3MDM4_CONPW</name>
<dbReference type="AlphaFoldDB" id="A0A5M3MDM4"/>
<dbReference type="InterPro" id="IPR033121">
    <property type="entry name" value="PEPTIDASE_A1"/>
</dbReference>
<dbReference type="PANTHER" id="PTHR47966:SF51">
    <property type="entry name" value="BETA-SITE APP-CLEAVING ENZYME, ISOFORM A-RELATED"/>
    <property type="match status" value="1"/>
</dbReference>
<feature type="domain" description="Peptidase A1" evidence="9">
    <location>
        <begin position="72"/>
        <end position="399"/>
    </location>
</feature>
<dbReference type="OrthoDB" id="771136at2759"/>
<dbReference type="Gene3D" id="2.40.70.10">
    <property type="entry name" value="Acid Proteases"/>
    <property type="match status" value="2"/>
</dbReference>
<evidence type="ECO:0000256" key="5">
    <source>
        <dbReference type="PIRSR" id="PIRSR601461-1"/>
    </source>
</evidence>
<evidence type="ECO:0000256" key="1">
    <source>
        <dbReference type="ARBA" id="ARBA00007447"/>
    </source>
</evidence>
<dbReference type="GO" id="GO:0004190">
    <property type="term" value="F:aspartic-type endopeptidase activity"/>
    <property type="evidence" value="ECO:0007669"/>
    <property type="project" value="UniProtKB-KW"/>
</dbReference>
<dbReference type="InterPro" id="IPR001969">
    <property type="entry name" value="Aspartic_peptidase_AS"/>
</dbReference>
<evidence type="ECO:0000256" key="2">
    <source>
        <dbReference type="ARBA" id="ARBA00022670"/>
    </source>
</evidence>
<evidence type="ECO:0000256" key="8">
    <source>
        <dbReference type="SAM" id="SignalP"/>
    </source>
</evidence>
<sequence>MRLPLLGSSLCASWLLLSVVHAAYVDTRQPISLMRRRPSAALGARSAVHMGRRGKRAEGSIPLGNAEMDTSYYGVVSVGTPAQEFNVVIDTGSSDLWVPSSSCTNCNSGGSTYDVSTSSTGKTVSDSLEDTYGSGAFEGTLVQDTVQMGGFTVSSQQFGAITYQNETDGETVLPAEAQGLMGFAWRPLAQAGTPFWLDLVESGQWDEPLMALQLTRFGNDTSASNAEPGGSFTMGYTNSSLYTGSIEYHNLTETPTWWVIDISGITVQGQSITPPTGSSAEAMIDSGTTLIYGPTSTVAEVYSNIPSAQVIESGYWAGYYQYPCSTNVNLTLSFGGAFWPISSADFQAVQGAGSDASQCIGALAPTEQSAGFPAWIVGDTFLKNVYTVFSYSPAAVGFAALSETAIAENGVNGTPPGDVGSQGGEQNNSGVAAGRLGDPFGAGAWTVLLVGLVGCMMS</sequence>
<dbReference type="EMBL" id="JH711585">
    <property type="protein sequence ID" value="EIW76944.1"/>
    <property type="molecule type" value="Genomic_DNA"/>
</dbReference>
<dbReference type="PROSITE" id="PS51767">
    <property type="entry name" value="PEPTIDASE_A1"/>
    <property type="match status" value="1"/>
</dbReference>
<keyword evidence="2 6" id="KW-0645">Protease</keyword>
<accession>A0A5M3MDM4</accession>
<dbReference type="CDD" id="cd05471">
    <property type="entry name" value="pepsin_like"/>
    <property type="match status" value="1"/>
</dbReference>
<keyword evidence="4 6" id="KW-0378">Hydrolase</keyword>
<comment type="similarity">
    <text evidence="1 6">Belongs to the peptidase A1 family.</text>
</comment>
<comment type="caution">
    <text evidence="10">The sequence shown here is derived from an EMBL/GenBank/DDBJ whole genome shotgun (WGS) entry which is preliminary data.</text>
</comment>
<dbReference type="GO" id="GO:0006508">
    <property type="term" value="P:proteolysis"/>
    <property type="evidence" value="ECO:0007669"/>
    <property type="project" value="UniProtKB-KW"/>
</dbReference>
<proteinExistence type="inferred from homology"/>
<organism evidence="10 11">
    <name type="scientific">Coniophora puteana (strain RWD-64-598)</name>
    <name type="common">Brown rot fungus</name>
    <dbReference type="NCBI Taxonomy" id="741705"/>
    <lineage>
        <taxon>Eukaryota</taxon>
        <taxon>Fungi</taxon>
        <taxon>Dikarya</taxon>
        <taxon>Basidiomycota</taxon>
        <taxon>Agaricomycotina</taxon>
        <taxon>Agaricomycetes</taxon>
        <taxon>Agaricomycetidae</taxon>
        <taxon>Boletales</taxon>
        <taxon>Coniophorineae</taxon>
        <taxon>Coniophoraceae</taxon>
        <taxon>Coniophora</taxon>
    </lineage>
</organism>
<evidence type="ECO:0000256" key="7">
    <source>
        <dbReference type="SAM" id="MobiDB-lite"/>
    </source>
</evidence>
<dbReference type="SUPFAM" id="SSF50630">
    <property type="entry name" value="Acid proteases"/>
    <property type="match status" value="1"/>
</dbReference>
<dbReference type="InterPro" id="IPR001461">
    <property type="entry name" value="Aspartic_peptidase_A1"/>
</dbReference>
<keyword evidence="8" id="KW-0732">Signal</keyword>
<evidence type="ECO:0000256" key="4">
    <source>
        <dbReference type="ARBA" id="ARBA00022801"/>
    </source>
</evidence>
<dbReference type="GeneID" id="19198846"/>
<dbReference type="KEGG" id="cput:CONPUDRAFT_110698"/>
<gene>
    <name evidence="10" type="ORF">CONPUDRAFT_110698</name>
</gene>
<feature type="region of interest" description="Disordered" evidence="7">
    <location>
        <begin position="411"/>
        <end position="432"/>
    </location>
</feature>
<dbReference type="PRINTS" id="PR00792">
    <property type="entry name" value="PEPSIN"/>
</dbReference>
<feature type="signal peptide" evidence="8">
    <location>
        <begin position="1"/>
        <end position="22"/>
    </location>
</feature>
<dbReference type="PANTHER" id="PTHR47966">
    <property type="entry name" value="BETA-SITE APP-CLEAVING ENZYME, ISOFORM A-RELATED"/>
    <property type="match status" value="1"/>
</dbReference>
<dbReference type="OMA" id="DICAIPP"/>